<dbReference type="GO" id="GO:0006882">
    <property type="term" value="P:intracellular zinc ion homeostasis"/>
    <property type="evidence" value="ECO:0007669"/>
    <property type="project" value="TreeGrafter"/>
</dbReference>
<evidence type="ECO:0000256" key="6">
    <source>
        <dbReference type="ARBA" id="ARBA00023136"/>
    </source>
</evidence>
<keyword evidence="6 7" id="KW-0472">Membrane</keyword>
<dbReference type="Gene3D" id="1.20.1510.10">
    <property type="entry name" value="Cation efflux protein transmembrane domain"/>
    <property type="match status" value="1"/>
</dbReference>
<dbReference type="PANTHER" id="PTHR43840">
    <property type="entry name" value="MITOCHONDRIAL METAL TRANSPORTER 1-RELATED"/>
    <property type="match status" value="1"/>
</dbReference>
<proteinExistence type="inferred from homology"/>
<feature type="domain" description="Cation efflux protein cytoplasmic" evidence="9">
    <location>
        <begin position="210"/>
        <end position="271"/>
    </location>
</feature>
<dbReference type="InterPro" id="IPR027469">
    <property type="entry name" value="Cation_efflux_TMD_sf"/>
</dbReference>
<feature type="transmembrane region" description="Helical" evidence="7">
    <location>
        <begin position="180"/>
        <end position="201"/>
    </location>
</feature>
<dbReference type="GO" id="GO:0015341">
    <property type="term" value="F:zinc efflux antiporter activity"/>
    <property type="evidence" value="ECO:0007669"/>
    <property type="project" value="TreeGrafter"/>
</dbReference>
<dbReference type="InterPro" id="IPR050291">
    <property type="entry name" value="CDF_Transporter"/>
</dbReference>
<keyword evidence="5 7" id="KW-1133">Transmembrane helix</keyword>
<reference evidence="10 11" key="1">
    <citation type="submission" date="2020-08" db="EMBL/GenBank/DDBJ databases">
        <title>Bridging the membrane lipid divide: bacteria of the FCB group superphylum have the potential to synthesize archaeal ether lipids.</title>
        <authorList>
            <person name="Villanueva L."/>
            <person name="Von Meijenfeldt F.A.B."/>
            <person name="Westbye A.B."/>
            <person name="Yadav S."/>
            <person name="Hopmans E.C."/>
            <person name="Dutilh B.E."/>
            <person name="Sinninghe Damste J.S."/>
        </authorList>
    </citation>
    <scope>NUCLEOTIDE SEQUENCE [LARGE SCALE GENOMIC DNA]</scope>
    <source>
        <strain evidence="10">NIOZ-UU47</strain>
    </source>
</reference>
<feature type="transmembrane region" description="Helical" evidence="7">
    <location>
        <begin position="154"/>
        <end position="174"/>
    </location>
</feature>
<organism evidence="10 11">
    <name type="scientific">Candidatus Desulfobia pelagia</name>
    <dbReference type="NCBI Taxonomy" id="2841692"/>
    <lineage>
        <taxon>Bacteria</taxon>
        <taxon>Pseudomonadati</taxon>
        <taxon>Thermodesulfobacteriota</taxon>
        <taxon>Desulfobulbia</taxon>
        <taxon>Desulfobulbales</taxon>
        <taxon>Desulfobulbaceae</taxon>
        <taxon>Candidatus Desulfobia</taxon>
    </lineage>
</organism>
<evidence type="ECO:0000259" key="9">
    <source>
        <dbReference type="Pfam" id="PF16916"/>
    </source>
</evidence>
<evidence type="ECO:0000256" key="2">
    <source>
        <dbReference type="ARBA" id="ARBA00008114"/>
    </source>
</evidence>
<accession>A0A8J6TF29</accession>
<dbReference type="InterPro" id="IPR036837">
    <property type="entry name" value="Cation_efflux_CTD_sf"/>
</dbReference>
<evidence type="ECO:0000313" key="11">
    <source>
        <dbReference type="Proteomes" id="UP000614424"/>
    </source>
</evidence>
<name>A0A8J6TF29_9BACT</name>
<evidence type="ECO:0000256" key="3">
    <source>
        <dbReference type="ARBA" id="ARBA00022448"/>
    </source>
</evidence>
<keyword evidence="4 7" id="KW-0812">Transmembrane</keyword>
<evidence type="ECO:0000256" key="4">
    <source>
        <dbReference type="ARBA" id="ARBA00022692"/>
    </source>
</evidence>
<evidence type="ECO:0000256" key="5">
    <source>
        <dbReference type="ARBA" id="ARBA00022989"/>
    </source>
</evidence>
<dbReference type="PANTHER" id="PTHR43840:SF15">
    <property type="entry name" value="MITOCHONDRIAL METAL TRANSPORTER 1-RELATED"/>
    <property type="match status" value="1"/>
</dbReference>
<dbReference type="GO" id="GO:0005886">
    <property type="term" value="C:plasma membrane"/>
    <property type="evidence" value="ECO:0007669"/>
    <property type="project" value="TreeGrafter"/>
</dbReference>
<dbReference type="Proteomes" id="UP000614424">
    <property type="component" value="Unassembled WGS sequence"/>
</dbReference>
<gene>
    <name evidence="10" type="ORF">H8E41_02810</name>
</gene>
<feature type="transmembrane region" description="Helical" evidence="7">
    <location>
        <begin position="21"/>
        <end position="41"/>
    </location>
</feature>
<evidence type="ECO:0000259" key="8">
    <source>
        <dbReference type="Pfam" id="PF01545"/>
    </source>
</evidence>
<dbReference type="SUPFAM" id="SSF161111">
    <property type="entry name" value="Cation efflux protein transmembrane domain-like"/>
    <property type="match status" value="1"/>
</dbReference>
<keyword evidence="3" id="KW-0813">Transport</keyword>
<evidence type="ECO:0000256" key="7">
    <source>
        <dbReference type="SAM" id="Phobius"/>
    </source>
</evidence>
<evidence type="ECO:0000313" key="10">
    <source>
        <dbReference type="EMBL" id="MBC8316807.1"/>
    </source>
</evidence>
<dbReference type="EMBL" id="JACNJZ010000055">
    <property type="protein sequence ID" value="MBC8316807.1"/>
    <property type="molecule type" value="Genomic_DNA"/>
</dbReference>
<protein>
    <submittedName>
        <fullName evidence="10">Cation diffusion facilitator family transporter</fullName>
    </submittedName>
</protein>
<dbReference type="InterPro" id="IPR058533">
    <property type="entry name" value="Cation_efflux_TM"/>
</dbReference>
<sequence>MITPQTQYELKSARTRALISIGVNITLAAVKGIAGVLSGSTALLGDAIHSGTDVLASMAAFIGLWVAGRNHPSFPYGLYKAENVATLVTSIAIILAAYEIGRQALLGTDKMPDVAMALPVAFGCLLLSLGFGLLQLRAGKRFNSPALKADARDYLADSLSTGVVLMGLIATSLGWPVDRWAAAIVSLFVFKAGGGLLVAAIRDLLDASIDRETEREIIHMVEACPRVTRVKKCLSRTTGGRFIIDLDIIIQSPSHKVADQVSDRLEKDIPEKFPLVVMARVRPHYGHGDTLKRIAPVVKPDGDLFGHLGSAPWFLVETLDRNSMKAVREYVENPFVKEERKKGFLVGRWLLSMKPDELCLPDDASLDGTAVALLKEAGVEIKTVKGNKFSAGLAVPMASVLDE</sequence>
<feature type="transmembrane region" description="Helical" evidence="7">
    <location>
        <begin position="47"/>
        <end position="67"/>
    </location>
</feature>
<comment type="similarity">
    <text evidence="2">Belongs to the cation diffusion facilitator (CDF) transporter (TC 2.A.4) family.</text>
</comment>
<feature type="domain" description="Cation efflux protein transmembrane" evidence="8">
    <location>
        <begin position="18"/>
        <end position="205"/>
    </location>
</feature>
<dbReference type="AlphaFoldDB" id="A0A8J6TF29"/>
<feature type="transmembrane region" description="Helical" evidence="7">
    <location>
        <begin position="114"/>
        <end position="134"/>
    </location>
</feature>
<dbReference type="GO" id="GO:0015086">
    <property type="term" value="F:cadmium ion transmembrane transporter activity"/>
    <property type="evidence" value="ECO:0007669"/>
    <property type="project" value="TreeGrafter"/>
</dbReference>
<dbReference type="InterPro" id="IPR002524">
    <property type="entry name" value="Cation_efflux"/>
</dbReference>
<dbReference type="Gene3D" id="3.30.70.1350">
    <property type="entry name" value="Cation efflux protein, cytoplasmic domain"/>
    <property type="match status" value="1"/>
</dbReference>
<comment type="caution">
    <text evidence="10">The sequence shown here is derived from an EMBL/GenBank/DDBJ whole genome shotgun (WGS) entry which is preliminary data.</text>
</comment>
<dbReference type="Pfam" id="PF16916">
    <property type="entry name" value="ZT_dimer"/>
    <property type="match status" value="1"/>
</dbReference>
<dbReference type="SUPFAM" id="SSF160240">
    <property type="entry name" value="Cation efflux protein cytoplasmic domain-like"/>
    <property type="match status" value="1"/>
</dbReference>
<evidence type="ECO:0000256" key="1">
    <source>
        <dbReference type="ARBA" id="ARBA00004141"/>
    </source>
</evidence>
<dbReference type="Pfam" id="PF01545">
    <property type="entry name" value="Cation_efflux"/>
    <property type="match status" value="1"/>
</dbReference>
<dbReference type="InterPro" id="IPR027470">
    <property type="entry name" value="Cation_efflux_CTD"/>
</dbReference>
<dbReference type="NCBIfam" id="TIGR01297">
    <property type="entry name" value="CDF"/>
    <property type="match status" value="1"/>
</dbReference>
<dbReference type="GO" id="GO:0015093">
    <property type="term" value="F:ferrous iron transmembrane transporter activity"/>
    <property type="evidence" value="ECO:0007669"/>
    <property type="project" value="TreeGrafter"/>
</dbReference>
<comment type="subcellular location">
    <subcellularLocation>
        <location evidence="1">Membrane</location>
        <topology evidence="1">Multi-pass membrane protein</topology>
    </subcellularLocation>
</comment>
<feature type="transmembrane region" description="Helical" evidence="7">
    <location>
        <begin position="79"/>
        <end position="98"/>
    </location>
</feature>